<dbReference type="EMBL" id="CP021354">
    <property type="protein sequence ID" value="AWK71806.1"/>
    <property type="molecule type" value="Genomic_DNA"/>
</dbReference>
<dbReference type="RefSeq" id="WP_109328415.1">
    <property type="nucleotide sequence ID" value="NZ_CP021354.1"/>
</dbReference>
<dbReference type="KEGG" id="roz:CBI38_09575"/>
<reference evidence="1 2" key="1">
    <citation type="submission" date="2017-05" db="EMBL/GenBank/DDBJ databases">
        <title>Isolation of Rhodococcus sp. S2-17 biodegrading of BP-3.</title>
        <authorList>
            <person name="Lee Y."/>
            <person name="Kim K.H."/>
            <person name="Chun B.H."/>
            <person name="Jung H.S."/>
            <person name="Jeon C.O."/>
        </authorList>
    </citation>
    <scope>NUCLEOTIDE SEQUENCE [LARGE SCALE GENOMIC DNA]</scope>
    <source>
        <strain evidence="1 2">S2-17</strain>
    </source>
</reference>
<accession>A0A2S2BT56</accession>
<protein>
    <submittedName>
        <fullName evidence="1">Uncharacterized protein</fullName>
    </submittedName>
</protein>
<organism evidence="1 2">
    <name type="scientific">Rhodococcus oxybenzonivorans</name>
    <dbReference type="NCBI Taxonomy" id="1990687"/>
    <lineage>
        <taxon>Bacteria</taxon>
        <taxon>Bacillati</taxon>
        <taxon>Actinomycetota</taxon>
        <taxon>Actinomycetes</taxon>
        <taxon>Mycobacteriales</taxon>
        <taxon>Nocardiaceae</taxon>
        <taxon>Rhodococcus</taxon>
    </lineage>
</organism>
<evidence type="ECO:0000313" key="2">
    <source>
        <dbReference type="Proteomes" id="UP000245711"/>
    </source>
</evidence>
<proteinExistence type="predicted"/>
<gene>
    <name evidence="1" type="ORF">CBI38_09575</name>
</gene>
<evidence type="ECO:0000313" key="1">
    <source>
        <dbReference type="EMBL" id="AWK71806.1"/>
    </source>
</evidence>
<sequence length="92" mass="9838">MPTPVLGGAWAALQPLWTRLLKSPSCCGISWTAAASQVTTPNRRSTTNALPTATLTDQVVQSVGGKNQISERAVPDRAMAVVPVRELLEHME</sequence>
<dbReference type="AlphaFoldDB" id="A0A2S2BT56"/>
<keyword evidence="2" id="KW-1185">Reference proteome</keyword>
<name>A0A2S2BT56_9NOCA</name>
<dbReference type="Proteomes" id="UP000245711">
    <property type="component" value="Chromosome"/>
</dbReference>